<protein>
    <recommendedName>
        <fullName evidence="15">Flavin-containing monooxygenase 1</fullName>
        <ecNumber evidence="14">1.14.13.148</ecNumber>
    </recommendedName>
    <alternativeName>
        <fullName evidence="17">Dimethylaniline monooxygenase [N-oxide-forming] 1</fullName>
    </alternativeName>
    <alternativeName>
        <fullName evidence="13">Dimethylaniline oxidase 1</fullName>
    </alternativeName>
    <alternativeName>
        <fullName evidence="16">Trimethylamine monooxygenase</fullName>
    </alternativeName>
</protein>
<comment type="catalytic activity">
    <reaction evidence="19">
        <text>hypotaurine + NADH + O2 + H(+) = taurine + NAD(+) + H2O</text>
        <dbReference type="Rhea" id="RHEA:74111"/>
        <dbReference type="ChEBI" id="CHEBI:15377"/>
        <dbReference type="ChEBI" id="CHEBI:15378"/>
        <dbReference type="ChEBI" id="CHEBI:15379"/>
        <dbReference type="ChEBI" id="CHEBI:57540"/>
        <dbReference type="ChEBI" id="CHEBI:57853"/>
        <dbReference type="ChEBI" id="CHEBI:57945"/>
        <dbReference type="ChEBI" id="CHEBI:507393"/>
        <dbReference type="EC" id="1.14.13.8"/>
    </reaction>
    <physiologicalReaction direction="left-to-right" evidence="19">
        <dbReference type="Rhea" id="RHEA:74112"/>
    </physiologicalReaction>
</comment>
<evidence type="ECO:0000256" key="1">
    <source>
        <dbReference type="ARBA" id="ARBA00001974"/>
    </source>
</evidence>
<keyword evidence="5" id="KW-0812">Transmembrane</keyword>
<evidence type="ECO:0000256" key="15">
    <source>
        <dbReference type="ARBA" id="ARBA00034536"/>
    </source>
</evidence>
<comment type="cofactor">
    <cofactor evidence="1">
        <name>FAD</name>
        <dbReference type="ChEBI" id="CHEBI:57692"/>
    </cofactor>
</comment>
<proteinExistence type="inferred from homology"/>
<dbReference type="InterPro" id="IPR000960">
    <property type="entry name" value="Flavin_mOase"/>
</dbReference>
<keyword evidence="10" id="KW-0560">Oxidoreductase</keyword>
<evidence type="ECO:0000256" key="12">
    <source>
        <dbReference type="ARBA" id="ARBA00023136"/>
    </source>
</evidence>
<keyword evidence="24" id="KW-1185">Reference proteome</keyword>
<dbReference type="OrthoDB" id="66881at2759"/>
<name>A0A9N9HXU1_9GLOM</name>
<dbReference type="EMBL" id="CAJVQA010011831">
    <property type="protein sequence ID" value="CAG8711195.1"/>
    <property type="molecule type" value="Genomic_DNA"/>
</dbReference>
<dbReference type="GO" id="GO:0005789">
    <property type="term" value="C:endoplasmic reticulum membrane"/>
    <property type="evidence" value="ECO:0007669"/>
    <property type="project" value="UniProtKB-SubCell"/>
</dbReference>
<evidence type="ECO:0000256" key="8">
    <source>
        <dbReference type="ARBA" id="ARBA00022857"/>
    </source>
</evidence>
<sequence>MTKRIAIIGAGISGLTTIKQCLVDDLIPICFEQNSFIGGIWRYEDVYEKNNDPYPSVYKGVLTNTSKEMTTFSDFPIPVDWPTYLNHSLVEKYINMYAEHFNLLPHIKFNTAVLNISILPDKRWKVKYIIQCENEEKDEVFDFVIVCTGKHRKPKWPEFKGMNLFKAIDFEDKRVLVVGCANSAMDIAVELTHAASQVYLSIRREKLPWIIPRFINGKAHDHSPSRFSAYMIPPFIRGKILENNIIKPFSFPPNLMPNEPLITSLPVINFEVFQCLTAGTVIVKSDIKELKSENNLIEFVDGTILENIDVVIYSTGYDIEYPFLENHIFTGGDEIVQEFEKDFYNLIWLYKSMFPPKYPNIAFIGLTLAVGANLPISEMQARYITSHIKGLIKPFPSQYEMEKSIRNNYEKVRKNSCKHARNAIRQNYLSYMDNLSKDIGCYPYSYEIIKKFGFRFWQLIMFGIATPIQYRLLGRDSWEGAKEVILLYNKDNFNHIVRSSK</sequence>
<gene>
    <name evidence="23" type="ORF">CPELLU_LOCUS12338</name>
</gene>
<evidence type="ECO:0000256" key="5">
    <source>
        <dbReference type="ARBA" id="ARBA00022692"/>
    </source>
</evidence>
<comment type="similarity">
    <text evidence="3">Belongs to the FMO family.</text>
</comment>
<comment type="catalytic activity">
    <reaction evidence="22">
        <text>N,N-dimethylaniline + NADPH + O2 + H(+) = N,N-dimethylaniline N-oxide + NADP(+) + H2O</text>
        <dbReference type="Rhea" id="RHEA:24468"/>
        <dbReference type="ChEBI" id="CHEBI:15377"/>
        <dbReference type="ChEBI" id="CHEBI:15378"/>
        <dbReference type="ChEBI" id="CHEBI:15379"/>
        <dbReference type="ChEBI" id="CHEBI:16269"/>
        <dbReference type="ChEBI" id="CHEBI:17735"/>
        <dbReference type="ChEBI" id="CHEBI:57783"/>
        <dbReference type="ChEBI" id="CHEBI:58349"/>
        <dbReference type="EC" id="1.14.13.8"/>
    </reaction>
    <physiologicalReaction direction="left-to-right" evidence="22">
        <dbReference type="Rhea" id="RHEA:24469"/>
    </physiologicalReaction>
</comment>
<keyword evidence="12" id="KW-0472">Membrane</keyword>
<keyword evidence="8" id="KW-0521">NADP</keyword>
<evidence type="ECO:0000256" key="20">
    <source>
        <dbReference type="ARBA" id="ARBA00048041"/>
    </source>
</evidence>
<evidence type="ECO:0000256" key="3">
    <source>
        <dbReference type="ARBA" id="ARBA00009183"/>
    </source>
</evidence>
<evidence type="ECO:0000256" key="22">
    <source>
        <dbReference type="ARBA" id="ARBA00049443"/>
    </source>
</evidence>
<keyword evidence="11" id="KW-0503">Monooxygenase</keyword>
<dbReference type="GO" id="GO:0034899">
    <property type="term" value="F:trimethylamine monooxygenase activity"/>
    <property type="evidence" value="ECO:0007669"/>
    <property type="project" value="UniProtKB-EC"/>
</dbReference>
<evidence type="ECO:0000256" key="17">
    <source>
        <dbReference type="ARBA" id="ARBA00034561"/>
    </source>
</evidence>
<comment type="catalytic activity">
    <reaction evidence="21">
        <text>trimethylamine + NADPH + O2 = trimethylamine N-oxide + NADP(+) + H2O</text>
        <dbReference type="Rhea" id="RHEA:31979"/>
        <dbReference type="ChEBI" id="CHEBI:15377"/>
        <dbReference type="ChEBI" id="CHEBI:15379"/>
        <dbReference type="ChEBI" id="CHEBI:15724"/>
        <dbReference type="ChEBI" id="CHEBI:57783"/>
        <dbReference type="ChEBI" id="CHEBI:58349"/>
        <dbReference type="ChEBI" id="CHEBI:58389"/>
        <dbReference type="EC" id="1.14.13.148"/>
    </reaction>
    <physiologicalReaction direction="left-to-right" evidence="21">
        <dbReference type="Rhea" id="RHEA:31980"/>
    </physiologicalReaction>
</comment>
<comment type="caution">
    <text evidence="23">The sequence shown here is derived from an EMBL/GenBank/DDBJ whole genome shotgun (WGS) entry which is preliminary data.</text>
</comment>
<comment type="subcellular location">
    <subcellularLocation>
        <location evidence="2">Endoplasmic reticulum membrane</location>
        <topology evidence="2">Single-pass membrane protein</topology>
    </subcellularLocation>
</comment>
<dbReference type="PRINTS" id="PR00370">
    <property type="entry name" value="FMOXYGENASE"/>
</dbReference>
<dbReference type="GO" id="GO:0004499">
    <property type="term" value="F:N,N-dimethylaniline monooxygenase activity"/>
    <property type="evidence" value="ECO:0007669"/>
    <property type="project" value="InterPro"/>
</dbReference>
<dbReference type="Proteomes" id="UP000789759">
    <property type="component" value="Unassembled WGS sequence"/>
</dbReference>
<evidence type="ECO:0000256" key="10">
    <source>
        <dbReference type="ARBA" id="ARBA00023002"/>
    </source>
</evidence>
<evidence type="ECO:0000256" key="6">
    <source>
        <dbReference type="ARBA" id="ARBA00022824"/>
    </source>
</evidence>
<comment type="catalytic activity">
    <reaction evidence="20">
        <text>hypotaurine + NADPH + O2 + H(+) = taurine + NADP(+) + H2O</text>
        <dbReference type="Rhea" id="RHEA:69819"/>
        <dbReference type="ChEBI" id="CHEBI:15377"/>
        <dbReference type="ChEBI" id="CHEBI:15378"/>
        <dbReference type="ChEBI" id="CHEBI:15379"/>
        <dbReference type="ChEBI" id="CHEBI:57783"/>
        <dbReference type="ChEBI" id="CHEBI:57853"/>
        <dbReference type="ChEBI" id="CHEBI:58349"/>
        <dbReference type="ChEBI" id="CHEBI:507393"/>
        <dbReference type="EC" id="1.14.13.8"/>
    </reaction>
    <physiologicalReaction direction="left-to-right" evidence="20">
        <dbReference type="Rhea" id="RHEA:69820"/>
    </physiologicalReaction>
</comment>
<keyword evidence="6" id="KW-0256">Endoplasmic reticulum</keyword>
<accession>A0A9N9HXU1</accession>
<dbReference type="EC" id="1.14.13.148" evidence="14"/>
<evidence type="ECO:0000256" key="14">
    <source>
        <dbReference type="ARBA" id="ARBA00034528"/>
    </source>
</evidence>
<keyword evidence="9" id="KW-1133">Transmembrane helix</keyword>
<dbReference type="Pfam" id="PF00743">
    <property type="entry name" value="FMO-like"/>
    <property type="match status" value="1"/>
</dbReference>
<dbReference type="FunFam" id="3.50.50.60:FF:000159">
    <property type="entry name" value="Dimethylaniline monooxygenase [N-oxide-forming]"/>
    <property type="match status" value="1"/>
</dbReference>
<evidence type="ECO:0000256" key="16">
    <source>
        <dbReference type="ARBA" id="ARBA00034554"/>
    </source>
</evidence>
<organism evidence="23 24">
    <name type="scientific">Cetraspora pellucida</name>
    <dbReference type="NCBI Taxonomy" id="1433469"/>
    <lineage>
        <taxon>Eukaryota</taxon>
        <taxon>Fungi</taxon>
        <taxon>Fungi incertae sedis</taxon>
        <taxon>Mucoromycota</taxon>
        <taxon>Glomeromycotina</taxon>
        <taxon>Glomeromycetes</taxon>
        <taxon>Diversisporales</taxon>
        <taxon>Gigasporaceae</taxon>
        <taxon>Cetraspora</taxon>
    </lineage>
</organism>
<evidence type="ECO:0000313" key="24">
    <source>
        <dbReference type="Proteomes" id="UP000789759"/>
    </source>
</evidence>
<dbReference type="PANTHER" id="PTHR23023">
    <property type="entry name" value="DIMETHYLANILINE MONOOXYGENASE"/>
    <property type="match status" value="1"/>
</dbReference>
<evidence type="ECO:0000313" key="23">
    <source>
        <dbReference type="EMBL" id="CAG8711195.1"/>
    </source>
</evidence>
<dbReference type="AlphaFoldDB" id="A0A9N9HXU1"/>
<dbReference type="GO" id="GO:0050661">
    <property type="term" value="F:NADP binding"/>
    <property type="evidence" value="ECO:0007669"/>
    <property type="project" value="InterPro"/>
</dbReference>
<keyword evidence="4" id="KW-0285">Flavoprotein</keyword>
<evidence type="ECO:0000256" key="4">
    <source>
        <dbReference type="ARBA" id="ARBA00022630"/>
    </source>
</evidence>
<evidence type="ECO:0000256" key="7">
    <source>
        <dbReference type="ARBA" id="ARBA00022827"/>
    </source>
</evidence>
<evidence type="ECO:0000256" key="9">
    <source>
        <dbReference type="ARBA" id="ARBA00022989"/>
    </source>
</evidence>
<dbReference type="InterPro" id="IPR036188">
    <property type="entry name" value="FAD/NAD-bd_sf"/>
</dbReference>
<reference evidence="23" key="1">
    <citation type="submission" date="2021-06" db="EMBL/GenBank/DDBJ databases">
        <authorList>
            <person name="Kallberg Y."/>
            <person name="Tangrot J."/>
            <person name="Rosling A."/>
        </authorList>
    </citation>
    <scope>NUCLEOTIDE SEQUENCE</scope>
    <source>
        <strain evidence="23">FL966</strain>
    </source>
</reference>
<dbReference type="Gene3D" id="3.50.50.60">
    <property type="entry name" value="FAD/NAD(P)-binding domain"/>
    <property type="match status" value="2"/>
</dbReference>
<evidence type="ECO:0000256" key="11">
    <source>
        <dbReference type="ARBA" id="ARBA00023033"/>
    </source>
</evidence>
<keyword evidence="7" id="KW-0274">FAD</keyword>
<evidence type="ECO:0000256" key="2">
    <source>
        <dbReference type="ARBA" id="ARBA00004389"/>
    </source>
</evidence>
<dbReference type="GO" id="GO:0050660">
    <property type="term" value="F:flavin adenine dinucleotide binding"/>
    <property type="evidence" value="ECO:0007669"/>
    <property type="project" value="InterPro"/>
</dbReference>
<dbReference type="PIRSF" id="PIRSF000332">
    <property type="entry name" value="FMO"/>
    <property type="match status" value="1"/>
</dbReference>
<evidence type="ECO:0000256" key="18">
    <source>
        <dbReference type="ARBA" id="ARBA00045957"/>
    </source>
</evidence>
<comment type="function">
    <text evidence="18">Broad spectrum monooxygenase that catalyzes the oxygenation of a wide variety of nitrogen- and sulfur-containing compounds including xenobiotics. Catalyzes the S-oxygenation of hypotaurine to produce taurine, an organic osmolyte involved in cell volume regulation as well as a variety of cytoprotective and developmental processes. In vitro, catalyzes the N-oxygenation of trimethylamine (TMA) to produce trimethylamine N-oxide (TMAO) and could therefore participate to the detoxification of this compound that is generated by the action of gut microbiota from dietary precursors such as choline, choline containing compounds, betaine or L-carnitine.</text>
</comment>
<dbReference type="InterPro" id="IPR050346">
    <property type="entry name" value="FMO-like"/>
</dbReference>
<evidence type="ECO:0000256" key="13">
    <source>
        <dbReference type="ARBA" id="ARBA00029725"/>
    </source>
</evidence>
<evidence type="ECO:0000256" key="21">
    <source>
        <dbReference type="ARBA" id="ARBA00048088"/>
    </source>
</evidence>
<evidence type="ECO:0000256" key="19">
    <source>
        <dbReference type="ARBA" id="ARBA00047338"/>
    </source>
</evidence>
<dbReference type="SUPFAM" id="SSF51905">
    <property type="entry name" value="FAD/NAD(P)-binding domain"/>
    <property type="match status" value="2"/>
</dbReference>
<dbReference type="InterPro" id="IPR020946">
    <property type="entry name" value="Flavin_mOase-like"/>
</dbReference>